<feature type="transmembrane region" description="Helical" evidence="1">
    <location>
        <begin position="50"/>
        <end position="72"/>
    </location>
</feature>
<proteinExistence type="predicted"/>
<keyword evidence="3" id="KW-1185">Reference proteome</keyword>
<sequence>MSGNVSHSFFLEAISIKIRNKLPEFNEQTHRELLNSAWIPLKEPKTLTSAVVFSIPFMVINVLISVGIIYLFTYLPY</sequence>
<evidence type="ECO:0000313" key="3">
    <source>
        <dbReference type="Proteomes" id="UP000018877"/>
    </source>
</evidence>
<keyword evidence="1" id="KW-1133">Transmembrane helix</keyword>
<reference evidence="2 3" key="1">
    <citation type="journal article" date="2014" name="Environ. Microbiol.">
        <title>The nitrate-ammonifying and nosZ-carrying bacterium Bacillus vireti is a potent source and sink for nitric and nitrous oxide under high nitrate conditions.</title>
        <authorList>
            <person name="Mania D."/>
            <person name="Heylen K."/>
            <person name="van Spanning R.J."/>
            <person name="Frostegard A."/>
        </authorList>
    </citation>
    <scope>NUCLEOTIDE SEQUENCE [LARGE SCALE GENOMIC DNA]</scope>
    <source>
        <strain evidence="2 3">LMG 21834</strain>
    </source>
</reference>
<dbReference type="Proteomes" id="UP000018877">
    <property type="component" value="Unassembled WGS sequence"/>
</dbReference>
<name>A0AB94IV04_9BACI</name>
<protein>
    <submittedName>
        <fullName evidence="2">Uncharacterized protein</fullName>
    </submittedName>
</protein>
<gene>
    <name evidence="2" type="ORF">BAVI_00740</name>
</gene>
<dbReference type="EMBL" id="ALAN01000008">
    <property type="protein sequence ID" value="ETI70881.1"/>
    <property type="molecule type" value="Genomic_DNA"/>
</dbReference>
<evidence type="ECO:0000313" key="2">
    <source>
        <dbReference type="EMBL" id="ETI70881.1"/>
    </source>
</evidence>
<evidence type="ECO:0000256" key="1">
    <source>
        <dbReference type="SAM" id="Phobius"/>
    </source>
</evidence>
<keyword evidence="1" id="KW-0472">Membrane</keyword>
<accession>A0AB94IV04</accession>
<organism evidence="2 3">
    <name type="scientific">Neobacillus vireti LMG 21834</name>
    <dbReference type="NCBI Taxonomy" id="1131730"/>
    <lineage>
        <taxon>Bacteria</taxon>
        <taxon>Bacillati</taxon>
        <taxon>Bacillota</taxon>
        <taxon>Bacilli</taxon>
        <taxon>Bacillales</taxon>
        <taxon>Bacillaceae</taxon>
        <taxon>Neobacillus</taxon>
    </lineage>
</organism>
<keyword evidence="1" id="KW-0812">Transmembrane</keyword>
<comment type="caution">
    <text evidence="2">The sequence shown here is derived from an EMBL/GenBank/DDBJ whole genome shotgun (WGS) entry which is preliminary data.</text>
</comment>
<dbReference type="AlphaFoldDB" id="A0AB94IV04"/>